<sequence>MTTEAEPWAPQGCTLPTEERALRVADVFEALAAPVEGMSS</sequence>
<gene>
    <name evidence="1" type="ORF">SK854_38300</name>
</gene>
<keyword evidence="2" id="KW-1185">Reference proteome</keyword>
<accession>A0ABU4V885</accession>
<evidence type="ECO:0000313" key="1">
    <source>
        <dbReference type="EMBL" id="MDX8148017.1"/>
    </source>
</evidence>
<dbReference type="Proteomes" id="UP001285352">
    <property type="component" value="Unassembled WGS sequence"/>
</dbReference>
<evidence type="ECO:0000313" key="2">
    <source>
        <dbReference type="Proteomes" id="UP001285352"/>
    </source>
</evidence>
<reference evidence="1 2" key="2">
    <citation type="submission" date="2023-11" db="EMBL/GenBank/DDBJ databases">
        <authorList>
            <person name="Lara A.C."/>
            <person name="Chronakova A."/>
        </authorList>
    </citation>
    <scope>NUCLEOTIDE SEQUENCE [LARGE SCALE GENOMIC DNA]</scope>
    <source>
        <strain evidence="1 2">BCCO 10_0061</strain>
    </source>
</reference>
<organism evidence="1 2">
    <name type="scientific">Lentzea sokolovensis</name>
    <dbReference type="NCBI Taxonomy" id="3095429"/>
    <lineage>
        <taxon>Bacteria</taxon>
        <taxon>Bacillati</taxon>
        <taxon>Actinomycetota</taxon>
        <taxon>Actinomycetes</taxon>
        <taxon>Pseudonocardiales</taxon>
        <taxon>Pseudonocardiaceae</taxon>
        <taxon>Lentzea</taxon>
    </lineage>
</organism>
<comment type="caution">
    <text evidence="1">The sequence shown here is derived from an EMBL/GenBank/DDBJ whole genome shotgun (WGS) entry which is preliminary data.</text>
</comment>
<reference evidence="1 2" key="1">
    <citation type="submission" date="2023-11" db="EMBL/GenBank/DDBJ databases">
        <title>Lentzea sokolovensis, sp. nov., Lentzea kristufkii, sp. nov., and Lentzea miocenensis, sp. nov., rare actinobacteria from Sokolov Coal Basin, Miocene lacustrine sediment, Czech Republic.</title>
        <authorList>
            <person name="Lara A."/>
            <person name="Kotroba L."/>
            <person name="Nouioui I."/>
            <person name="Neumann-Schaal M."/>
            <person name="Mast Y."/>
            <person name="Chronakova A."/>
        </authorList>
    </citation>
    <scope>NUCLEOTIDE SEQUENCE [LARGE SCALE GENOMIC DNA]</scope>
    <source>
        <strain evidence="1 2">BCCO 10_0061</strain>
    </source>
</reference>
<protein>
    <submittedName>
        <fullName evidence="1">Uncharacterized protein</fullName>
    </submittedName>
</protein>
<name>A0ABU4V885_9PSEU</name>
<proteinExistence type="predicted"/>
<dbReference type="EMBL" id="JAXAVU010000014">
    <property type="protein sequence ID" value="MDX8148017.1"/>
    <property type="molecule type" value="Genomic_DNA"/>
</dbReference>
<dbReference type="RefSeq" id="WP_276326658.1">
    <property type="nucleotide sequence ID" value="NZ_JAXAVU010000014.1"/>
</dbReference>